<dbReference type="GO" id="GO:0004518">
    <property type="term" value="F:nuclease activity"/>
    <property type="evidence" value="ECO:0007669"/>
    <property type="project" value="UniProtKB-KW"/>
</dbReference>
<dbReference type="GO" id="GO:0005524">
    <property type="term" value="F:ATP binding"/>
    <property type="evidence" value="ECO:0007669"/>
    <property type="project" value="UniProtKB-KW"/>
</dbReference>
<evidence type="ECO:0000256" key="6">
    <source>
        <dbReference type="ARBA" id="ARBA00022769"/>
    </source>
</evidence>
<keyword evidence="10" id="KW-0234">DNA repair</keyword>
<dbReference type="CDD" id="cd03270">
    <property type="entry name" value="ABC_UvrA_I"/>
    <property type="match status" value="1"/>
</dbReference>
<dbReference type="OrthoDB" id="9809851at2"/>
<dbReference type="Gene3D" id="3.40.50.300">
    <property type="entry name" value="P-loop containing nucleotide triphosphate hydrolases"/>
    <property type="match status" value="3"/>
</dbReference>
<dbReference type="GO" id="GO:0003677">
    <property type="term" value="F:DNA binding"/>
    <property type="evidence" value="ECO:0007669"/>
    <property type="project" value="UniProtKB-KW"/>
</dbReference>
<evidence type="ECO:0000259" key="15">
    <source>
        <dbReference type="PROSITE" id="PS50893"/>
    </source>
</evidence>
<evidence type="ECO:0000256" key="14">
    <source>
        <dbReference type="SAM" id="MobiDB-lite"/>
    </source>
</evidence>
<evidence type="ECO:0000313" key="16">
    <source>
        <dbReference type="EMBL" id="PRQ06886.1"/>
    </source>
</evidence>
<gene>
    <name evidence="16" type="primary">uvrA_1</name>
    <name evidence="16" type="ORF">ENSA7_34240</name>
</gene>
<dbReference type="AlphaFoldDB" id="A0A2S9YP73"/>
<keyword evidence="4" id="KW-0547">Nucleotide-binding</keyword>
<dbReference type="Gene3D" id="1.10.8.280">
    <property type="entry name" value="ABC transporter ATPase domain-like"/>
    <property type="match status" value="1"/>
</dbReference>
<evidence type="ECO:0000256" key="13">
    <source>
        <dbReference type="ARBA" id="ARBA00042156"/>
    </source>
</evidence>
<evidence type="ECO:0000256" key="5">
    <source>
        <dbReference type="ARBA" id="ARBA00022763"/>
    </source>
</evidence>
<evidence type="ECO:0000256" key="11">
    <source>
        <dbReference type="ARBA" id="ARBA00038000"/>
    </source>
</evidence>
<keyword evidence="7" id="KW-0067">ATP-binding</keyword>
<evidence type="ECO:0000256" key="1">
    <source>
        <dbReference type="ARBA" id="ARBA00004496"/>
    </source>
</evidence>
<reference evidence="16 17" key="1">
    <citation type="submission" date="2018-03" db="EMBL/GenBank/DDBJ databases">
        <title>Draft Genome Sequences of the Obligatory Marine Myxobacteria Enhygromyxa salina SWB007.</title>
        <authorList>
            <person name="Poehlein A."/>
            <person name="Moghaddam J.A."/>
            <person name="Harms H."/>
            <person name="Alanjari M."/>
            <person name="Koenig G.M."/>
            <person name="Daniel R."/>
            <person name="Schaeberle T.F."/>
        </authorList>
    </citation>
    <scope>NUCLEOTIDE SEQUENCE [LARGE SCALE GENOMIC DNA]</scope>
    <source>
        <strain evidence="16 17">SWB007</strain>
    </source>
</reference>
<evidence type="ECO:0000256" key="3">
    <source>
        <dbReference type="ARBA" id="ARBA00022737"/>
    </source>
</evidence>
<dbReference type="RefSeq" id="WP_106090414.1">
    <property type="nucleotide sequence ID" value="NZ_PVNL01000064.1"/>
</dbReference>
<dbReference type="Pfam" id="PF00005">
    <property type="entry name" value="ABC_tran"/>
    <property type="match status" value="1"/>
</dbReference>
<comment type="subcellular location">
    <subcellularLocation>
        <location evidence="1">Cytoplasm</location>
    </subcellularLocation>
</comment>
<keyword evidence="9" id="KW-0238">DNA-binding</keyword>
<feature type="compositionally biased region" description="Basic and acidic residues" evidence="14">
    <location>
        <begin position="818"/>
        <end position="827"/>
    </location>
</feature>
<evidence type="ECO:0000256" key="9">
    <source>
        <dbReference type="ARBA" id="ARBA00023125"/>
    </source>
</evidence>
<accession>A0A2S9YP73</accession>
<sequence>MTRHPADSHDLIRVQGARQHNLKDVSVELPKRRLTVFTGVSGSGKSSLVFGTIAAESQRLINETYSAFLQGFMPTLGRPEVDVLEGLTTAILVDQERMGPSSRSTVGTVTDASAMLRVLFSRLGKPYIGSPKAFSFNIPSVRAVGSITMDKGGAKTETRTFTITGGMCPRCEGMGSATDIDLSQLYDDTKSLSQGALTIPGYTADGWGVRIIAESGFVDADKPIRKYTKKELNDFLYKEPIKVKVGGTKQTYMGLVPRVQQSFLNKDKEAMQPNIRAFVERAVTFSKCPECGGSRLNEAARSSKIKGINIAEACAMQISDLAEWARGLNDPTVAPLVATLQHMLDAFVEIGLGYLSLERPSGTLSGGEAQRTKLIRHLGSSLADVTYVFDEPTIGLHPHDIQRMNDLLLRLRDKGNTVLVVEHKPEVIAIADHIVDLGPGAGTAGGEVVFEGSFEGLRNSGTLTGRHLSDRPALKPSVRTPSGVMEVRGASTHNLQQVDVDIPMGVLVVVTGVAGSGKSSLIHGSVGNREGVVSVDQTSIRGSRRSNPATYTGLLDPIRKAFAKANRVKPALFSANSEGACPTCNGAGVIYTDLAMMAGVSTICEDCEGRRFQASVLDYQLGGRNIAEVLDLPVEEALAFFATGEARTPAARKILQRLADVGLGYLRLGQPLTTLSGGERQRVKLATHMGADGGVYVLDEPTTGLHLADLEQLLKLLDQLVDSGKSVIVIEHHQAVMTHADWIIDLGPGAGHDGGRVVFEGTPAELVAARSTVTGEHLAAFVGSVPPGGKNKTSRKKTSTKKTSTKKTSTKKTSKKTGSREKAARPR</sequence>
<dbReference type="PROSITE" id="PS50893">
    <property type="entry name" value="ABC_TRANSPORTER_2"/>
    <property type="match status" value="1"/>
</dbReference>
<dbReference type="Gene3D" id="1.20.1580.10">
    <property type="entry name" value="ABC transporter ATPase like domain"/>
    <property type="match status" value="2"/>
</dbReference>
<keyword evidence="6" id="KW-0228">DNA excision</keyword>
<dbReference type="InterPro" id="IPR027417">
    <property type="entry name" value="P-loop_NTPase"/>
</dbReference>
<feature type="domain" description="ABC transporter" evidence="15">
    <location>
        <begin position="478"/>
        <end position="773"/>
    </location>
</feature>
<comment type="caution">
    <text evidence="16">The sequence shown here is derived from an EMBL/GenBank/DDBJ whole genome shotgun (WGS) entry which is preliminary data.</text>
</comment>
<evidence type="ECO:0000313" key="17">
    <source>
        <dbReference type="Proteomes" id="UP000238823"/>
    </source>
</evidence>
<evidence type="ECO:0000256" key="8">
    <source>
        <dbReference type="ARBA" id="ARBA00022881"/>
    </source>
</evidence>
<keyword evidence="2" id="KW-0963">Cytoplasm</keyword>
<dbReference type="GO" id="GO:0005737">
    <property type="term" value="C:cytoplasm"/>
    <property type="evidence" value="ECO:0007669"/>
    <property type="project" value="UniProtKB-SubCell"/>
</dbReference>
<dbReference type="GO" id="GO:0006281">
    <property type="term" value="P:DNA repair"/>
    <property type="evidence" value="ECO:0007669"/>
    <property type="project" value="UniProtKB-KW"/>
</dbReference>
<dbReference type="EMBL" id="PVNL01000064">
    <property type="protein sequence ID" value="PRQ06886.1"/>
    <property type="molecule type" value="Genomic_DNA"/>
</dbReference>
<dbReference type="PANTHER" id="PTHR43152">
    <property type="entry name" value="UVRABC SYSTEM PROTEIN A"/>
    <property type="match status" value="1"/>
</dbReference>
<keyword evidence="8" id="KW-0267">Excision nuclease</keyword>
<keyword evidence="3" id="KW-0677">Repeat</keyword>
<name>A0A2S9YP73_9BACT</name>
<keyword evidence="5" id="KW-0227">DNA damage</keyword>
<comment type="similarity">
    <text evidence="11">Belongs to the ABC transporter superfamily. UvrA family.</text>
</comment>
<proteinExistence type="inferred from homology"/>
<feature type="region of interest" description="Disordered" evidence="14">
    <location>
        <begin position="781"/>
        <end position="827"/>
    </location>
</feature>
<evidence type="ECO:0000256" key="4">
    <source>
        <dbReference type="ARBA" id="ARBA00022741"/>
    </source>
</evidence>
<dbReference type="PANTHER" id="PTHR43152:SF2">
    <property type="entry name" value="DRUG RESISTANCE ABC TRANSPORTER"/>
    <property type="match status" value="1"/>
</dbReference>
<evidence type="ECO:0000256" key="10">
    <source>
        <dbReference type="ARBA" id="ARBA00023204"/>
    </source>
</evidence>
<dbReference type="SUPFAM" id="SSF52540">
    <property type="entry name" value="P-loop containing nucleoside triphosphate hydrolases"/>
    <property type="match status" value="2"/>
</dbReference>
<dbReference type="GO" id="GO:0016887">
    <property type="term" value="F:ATP hydrolysis activity"/>
    <property type="evidence" value="ECO:0007669"/>
    <property type="project" value="InterPro"/>
</dbReference>
<organism evidence="16 17">
    <name type="scientific">Enhygromyxa salina</name>
    <dbReference type="NCBI Taxonomy" id="215803"/>
    <lineage>
        <taxon>Bacteria</taxon>
        <taxon>Pseudomonadati</taxon>
        <taxon>Myxococcota</taxon>
        <taxon>Polyangia</taxon>
        <taxon>Nannocystales</taxon>
        <taxon>Nannocystaceae</taxon>
        <taxon>Enhygromyxa</taxon>
    </lineage>
</organism>
<dbReference type="InterPro" id="IPR003439">
    <property type="entry name" value="ABC_transporter-like_ATP-bd"/>
</dbReference>
<evidence type="ECO:0000256" key="2">
    <source>
        <dbReference type="ARBA" id="ARBA00022490"/>
    </source>
</evidence>
<feature type="compositionally biased region" description="Basic residues" evidence="14">
    <location>
        <begin position="792"/>
        <end position="817"/>
    </location>
</feature>
<protein>
    <recommendedName>
        <fullName evidence="12">UvrABC system protein A</fullName>
    </recommendedName>
    <alternativeName>
        <fullName evidence="13">Excinuclease ABC subunit A</fullName>
    </alternativeName>
</protein>
<evidence type="ECO:0000256" key="7">
    <source>
        <dbReference type="ARBA" id="ARBA00022840"/>
    </source>
</evidence>
<dbReference type="Proteomes" id="UP000238823">
    <property type="component" value="Unassembled WGS sequence"/>
</dbReference>
<evidence type="ECO:0000256" key="12">
    <source>
        <dbReference type="ARBA" id="ARBA00039316"/>
    </source>
</evidence>